<dbReference type="CDD" id="cd07377">
    <property type="entry name" value="WHTH_GntR"/>
    <property type="match status" value="1"/>
</dbReference>
<evidence type="ECO:0000313" key="6">
    <source>
        <dbReference type="Proteomes" id="UP000254134"/>
    </source>
</evidence>
<organism evidence="5 6">
    <name type="scientific">Gaiella occulta</name>
    <dbReference type="NCBI Taxonomy" id="1002870"/>
    <lineage>
        <taxon>Bacteria</taxon>
        <taxon>Bacillati</taxon>
        <taxon>Actinomycetota</taxon>
        <taxon>Thermoleophilia</taxon>
        <taxon>Gaiellales</taxon>
        <taxon>Gaiellaceae</taxon>
        <taxon>Gaiella</taxon>
    </lineage>
</organism>
<dbReference type="InterPro" id="IPR011663">
    <property type="entry name" value="UTRA"/>
</dbReference>
<dbReference type="SMART" id="SM00345">
    <property type="entry name" value="HTH_GNTR"/>
    <property type="match status" value="1"/>
</dbReference>
<gene>
    <name evidence="5" type="ORF">Gocc_0484</name>
</gene>
<dbReference type="Proteomes" id="UP000254134">
    <property type="component" value="Unassembled WGS sequence"/>
</dbReference>
<dbReference type="Pfam" id="PF00392">
    <property type="entry name" value="GntR"/>
    <property type="match status" value="1"/>
</dbReference>
<dbReference type="OrthoDB" id="3579313at2"/>
<accession>A0A7M2Z1X3</accession>
<dbReference type="SUPFAM" id="SSF64288">
    <property type="entry name" value="Chorismate lyase-like"/>
    <property type="match status" value="1"/>
</dbReference>
<dbReference type="InterPro" id="IPR036390">
    <property type="entry name" value="WH_DNA-bd_sf"/>
</dbReference>
<dbReference type="GO" id="GO:0045892">
    <property type="term" value="P:negative regulation of DNA-templated transcription"/>
    <property type="evidence" value="ECO:0007669"/>
    <property type="project" value="TreeGrafter"/>
</dbReference>
<dbReference type="InterPro" id="IPR000524">
    <property type="entry name" value="Tscrpt_reg_HTH_GntR"/>
</dbReference>
<proteinExistence type="predicted"/>
<dbReference type="InterPro" id="IPR036388">
    <property type="entry name" value="WH-like_DNA-bd_sf"/>
</dbReference>
<evidence type="ECO:0000256" key="2">
    <source>
        <dbReference type="ARBA" id="ARBA00023125"/>
    </source>
</evidence>
<keyword evidence="3" id="KW-0804">Transcription</keyword>
<dbReference type="EMBL" id="QQZY01000001">
    <property type="protein sequence ID" value="RDI76065.1"/>
    <property type="molecule type" value="Genomic_DNA"/>
</dbReference>
<dbReference type="SMART" id="SM00866">
    <property type="entry name" value="UTRA"/>
    <property type="match status" value="1"/>
</dbReference>
<feature type="domain" description="HTH gntR-type" evidence="4">
    <location>
        <begin position="8"/>
        <end position="76"/>
    </location>
</feature>
<dbReference type="PROSITE" id="PS50949">
    <property type="entry name" value="HTH_GNTR"/>
    <property type="match status" value="1"/>
</dbReference>
<dbReference type="Gene3D" id="3.40.1410.10">
    <property type="entry name" value="Chorismate lyase-like"/>
    <property type="match status" value="1"/>
</dbReference>
<evidence type="ECO:0000256" key="1">
    <source>
        <dbReference type="ARBA" id="ARBA00023015"/>
    </source>
</evidence>
<comment type="caution">
    <text evidence="5">The sequence shown here is derived from an EMBL/GenBank/DDBJ whole genome shotgun (WGS) entry which is preliminary data.</text>
</comment>
<dbReference type="SUPFAM" id="SSF46785">
    <property type="entry name" value="Winged helix' DNA-binding domain"/>
    <property type="match status" value="1"/>
</dbReference>
<protein>
    <submittedName>
        <fullName evidence="5">Transcriptional regulator</fullName>
    </submittedName>
</protein>
<dbReference type="PANTHER" id="PTHR44846:SF1">
    <property type="entry name" value="MANNOSYL-D-GLYCERATE TRANSPORT_METABOLISM SYSTEM REPRESSOR MNGR-RELATED"/>
    <property type="match status" value="1"/>
</dbReference>
<evidence type="ECO:0000256" key="3">
    <source>
        <dbReference type="ARBA" id="ARBA00023163"/>
    </source>
</evidence>
<dbReference type="GO" id="GO:0003700">
    <property type="term" value="F:DNA-binding transcription factor activity"/>
    <property type="evidence" value="ECO:0007669"/>
    <property type="project" value="InterPro"/>
</dbReference>
<reference evidence="6" key="2">
    <citation type="journal article" date="2019" name="MicrobiologyOpen">
        <title>High-quality draft genome sequence of Gaiella occulta isolated from a 150 meter deep mineral water borehole and comparison with the genome sequences of other deep-branching lineages of the phylum Actinobacteria.</title>
        <authorList>
            <person name="Severino R."/>
            <person name="Froufe H.J.C."/>
            <person name="Barroso C."/>
            <person name="Albuquerque L."/>
            <person name="Lobo-da-Cunha A."/>
            <person name="da Costa M.S."/>
            <person name="Egas C."/>
        </authorList>
    </citation>
    <scope>NUCLEOTIDE SEQUENCE [LARGE SCALE GENOMIC DNA]</scope>
    <source>
        <strain evidence="6">F2-233</strain>
    </source>
</reference>
<keyword evidence="2" id="KW-0238">DNA-binding</keyword>
<dbReference type="Gene3D" id="1.10.10.10">
    <property type="entry name" value="Winged helix-like DNA-binding domain superfamily/Winged helix DNA-binding domain"/>
    <property type="match status" value="1"/>
</dbReference>
<evidence type="ECO:0000313" key="5">
    <source>
        <dbReference type="EMBL" id="RDI76065.1"/>
    </source>
</evidence>
<dbReference type="PANTHER" id="PTHR44846">
    <property type="entry name" value="MANNOSYL-D-GLYCERATE TRANSPORT/METABOLISM SYSTEM REPRESSOR MNGR-RELATED"/>
    <property type="match status" value="1"/>
</dbReference>
<name>A0A7M2Z1X3_9ACTN</name>
<keyword evidence="6" id="KW-1185">Reference proteome</keyword>
<dbReference type="InterPro" id="IPR050679">
    <property type="entry name" value="Bact_HTH_transcr_reg"/>
</dbReference>
<dbReference type="PRINTS" id="PR00035">
    <property type="entry name" value="HTHGNTR"/>
</dbReference>
<sequence>MDTFERRTPHYLLIYREVKEKIASGEFAAGERLPTQRKLSEQFGVTVMTVRQALQLLEQEELVLVRHGLGTFVAPTRIRYAMGNLRSLAQEVTAQGLELRTRVLSRKLVRPHPRVADLLRLAGGERVYAIERLRFVGPEPIVYQYSQLQPWLADALDGADLSDVSLYDHLHEQLGLEITRAQEWIRAIDLSPHEADLLHEESGTAALLSERLTLSVDDEPILFDRAYLPGDRVSLATERHVSDVTVGYQVRLSEEVA</sequence>
<dbReference type="RefSeq" id="WP_114794922.1">
    <property type="nucleotide sequence ID" value="NZ_QQZY01000001.1"/>
</dbReference>
<reference evidence="5 6" key="1">
    <citation type="submission" date="2018-07" db="EMBL/GenBank/DDBJ databases">
        <title>High-quality-draft genome sequence of Gaiella occulta.</title>
        <authorList>
            <person name="Severino R."/>
            <person name="Froufe H.J.C."/>
            <person name="Rainey F.A."/>
            <person name="Barroso C."/>
            <person name="Albuquerque L."/>
            <person name="Lobo-Da-Cunha A."/>
            <person name="Da Costa M.S."/>
            <person name="Egas C."/>
        </authorList>
    </citation>
    <scope>NUCLEOTIDE SEQUENCE [LARGE SCALE GENOMIC DNA]</scope>
    <source>
        <strain evidence="5 6">F2-233</strain>
    </source>
</reference>
<evidence type="ECO:0000259" key="4">
    <source>
        <dbReference type="PROSITE" id="PS50949"/>
    </source>
</evidence>
<keyword evidence="1" id="KW-0805">Transcription regulation</keyword>
<dbReference type="InterPro" id="IPR028978">
    <property type="entry name" value="Chorismate_lyase_/UTRA_dom_sf"/>
</dbReference>
<dbReference type="GO" id="GO:0003677">
    <property type="term" value="F:DNA binding"/>
    <property type="evidence" value="ECO:0007669"/>
    <property type="project" value="UniProtKB-KW"/>
</dbReference>
<dbReference type="AlphaFoldDB" id="A0A7M2Z1X3"/>
<dbReference type="Pfam" id="PF07702">
    <property type="entry name" value="UTRA"/>
    <property type="match status" value="1"/>
</dbReference>